<keyword evidence="2" id="KW-0472">Membrane</keyword>
<dbReference type="InterPro" id="IPR018660">
    <property type="entry name" value="MliC"/>
</dbReference>
<evidence type="ECO:0000313" key="8">
    <source>
        <dbReference type="Proteomes" id="UP000254209"/>
    </source>
</evidence>
<evidence type="ECO:0000256" key="4">
    <source>
        <dbReference type="ARBA" id="ARBA00023288"/>
    </source>
</evidence>
<feature type="signal peptide" evidence="5">
    <location>
        <begin position="1"/>
        <end position="22"/>
    </location>
</feature>
<proteinExistence type="predicted"/>
<dbReference type="OrthoDB" id="8606823at2"/>
<feature type="domain" description="C-type lysozyme inhibitor" evidence="6">
    <location>
        <begin position="30"/>
        <end position="95"/>
    </location>
</feature>
<dbReference type="Pfam" id="PF09864">
    <property type="entry name" value="MliC"/>
    <property type="match status" value="1"/>
</dbReference>
<dbReference type="Gene3D" id="2.40.128.200">
    <property type="match status" value="1"/>
</dbReference>
<keyword evidence="4" id="KW-0449">Lipoprotein</keyword>
<dbReference type="SUPFAM" id="SSF141488">
    <property type="entry name" value="YdhA-like"/>
    <property type="match status" value="1"/>
</dbReference>
<sequence length="111" mass="12026">MKKIALTAAAIAMAMSMNVAQAAPKKVQQFECQNGATVTLTRLSTDKIRIKVDTIGASTVLKAAPSGSGERYIANKGFYKKGTEFHFKGKDAHLIFNDPYQNVVETSCRGK</sequence>
<keyword evidence="8" id="KW-1185">Reference proteome</keyword>
<name>A0A376BLQ3_9NEIS</name>
<evidence type="ECO:0000256" key="5">
    <source>
        <dbReference type="SAM" id="SignalP"/>
    </source>
</evidence>
<organism evidence="7 8">
    <name type="scientific">Alysiella crassa</name>
    <dbReference type="NCBI Taxonomy" id="153491"/>
    <lineage>
        <taxon>Bacteria</taxon>
        <taxon>Pseudomonadati</taxon>
        <taxon>Pseudomonadota</taxon>
        <taxon>Betaproteobacteria</taxon>
        <taxon>Neisseriales</taxon>
        <taxon>Neisseriaceae</taxon>
        <taxon>Alysiella</taxon>
    </lineage>
</organism>
<dbReference type="Proteomes" id="UP000254209">
    <property type="component" value="Unassembled WGS sequence"/>
</dbReference>
<reference evidence="7 8" key="1">
    <citation type="submission" date="2018-06" db="EMBL/GenBank/DDBJ databases">
        <authorList>
            <consortium name="Pathogen Informatics"/>
            <person name="Doyle S."/>
        </authorList>
    </citation>
    <scope>NUCLEOTIDE SEQUENCE [LARGE SCALE GENOMIC DNA]</scope>
    <source>
        <strain evidence="7 8">NCTC10283</strain>
    </source>
</reference>
<keyword evidence="1 5" id="KW-0732">Signal</keyword>
<protein>
    <submittedName>
        <fullName evidence="7">Membrane-bound lysozyme-inhibitor of c-type lysozyme</fullName>
    </submittedName>
</protein>
<feature type="chain" id="PRO_5016944893" evidence="5">
    <location>
        <begin position="23"/>
        <end position="111"/>
    </location>
</feature>
<accession>A0A376BLQ3</accession>
<dbReference type="AlphaFoldDB" id="A0A376BLQ3"/>
<dbReference type="STRING" id="1120980.GCA_000745955_02297"/>
<keyword evidence="3" id="KW-0564">Palmitate</keyword>
<evidence type="ECO:0000313" key="7">
    <source>
        <dbReference type="EMBL" id="SSY70611.1"/>
    </source>
</evidence>
<evidence type="ECO:0000256" key="2">
    <source>
        <dbReference type="ARBA" id="ARBA00023136"/>
    </source>
</evidence>
<dbReference type="InterPro" id="IPR036328">
    <property type="entry name" value="MliC_sf"/>
</dbReference>
<dbReference type="RefSeq" id="WP_051968609.1">
    <property type="nucleotide sequence ID" value="NZ_CP091519.2"/>
</dbReference>
<evidence type="ECO:0000256" key="3">
    <source>
        <dbReference type="ARBA" id="ARBA00023139"/>
    </source>
</evidence>
<evidence type="ECO:0000256" key="1">
    <source>
        <dbReference type="ARBA" id="ARBA00022729"/>
    </source>
</evidence>
<dbReference type="EMBL" id="UFSO01000002">
    <property type="protein sequence ID" value="SSY70611.1"/>
    <property type="molecule type" value="Genomic_DNA"/>
</dbReference>
<gene>
    <name evidence="7" type="ORF">NCTC10283_00713</name>
</gene>
<evidence type="ECO:0000259" key="6">
    <source>
        <dbReference type="Pfam" id="PF09864"/>
    </source>
</evidence>